<dbReference type="Proteomes" id="UP000677082">
    <property type="component" value="Unassembled WGS sequence"/>
</dbReference>
<proteinExistence type="predicted"/>
<feature type="transmembrane region" description="Helical" evidence="1">
    <location>
        <begin position="20"/>
        <end position="38"/>
    </location>
</feature>
<keyword evidence="1" id="KW-0472">Membrane</keyword>
<evidence type="ECO:0000313" key="3">
    <source>
        <dbReference type="Proteomes" id="UP000677082"/>
    </source>
</evidence>
<accession>A0A919W3S8</accession>
<feature type="transmembrane region" description="Helical" evidence="1">
    <location>
        <begin position="120"/>
        <end position="139"/>
    </location>
</feature>
<gene>
    <name evidence="2" type="ORF">Ato02nite_011810</name>
</gene>
<keyword evidence="1" id="KW-0812">Transmembrane</keyword>
<keyword evidence="3" id="KW-1185">Reference proteome</keyword>
<evidence type="ECO:0000256" key="1">
    <source>
        <dbReference type="SAM" id="Phobius"/>
    </source>
</evidence>
<feature type="transmembrane region" description="Helical" evidence="1">
    <location>
        <begin position="45"/>
        <end position="62"/>
    </location>
</feature>
<feature type="transmembrane region" description="Helical" evidence="1">
    <location>
        <begin position="159"/>
        <end position="179"/>
    </location>
</feature>
<dbReference type="AlphaFoldDB" id="A0A919W3S8"/>
<dbReference type="EMBL" id="BOQN01000015">
    <property type="protein sequence ID" value="GIM89388.1"/>
    <property type="molecule type" value="Genomic_DNA"/>
</dbReference>
<reference evidence="2 3" key="1">
    <citation type="submission" date="2021-03" db="EMBL/GenBank/DDBJ databases">
        <title>Whole genome shotgun sequence of Actinoplanes toevensis NBRC 105298.</title>
        <authorList>
            <person name="Komaki H."/>
            <person name="Tamura T."/>
        </authorList>
    </citation>
    <scope>NUCLEOTIDE SEQUENCE [LARGE SCALE GENOMIC DNA]</scope>
    <source>
        <strain evidence="2 3">NBRC 105298</strain>
    </source>
</reference>
<name>A0A919W3S8_9ACTN</name>
<dbReference type="RefSeq" id="WP_213005356.1">
    <property type="nucleotide sequence ID" value="NZ_BOQN01000015.1"/>
</dbReference>
<feature type="transmembrane region" description="Helical" evidence="1">
    <location>
        <begin position="249"/>
        <end position="271"/>
    </location>
</feature>
<protein>
    <submittedName>
        <fullName evidence="2">Uncharacterized protein</fullName>
    </submittedName>
</protein>
<feature type="transmembrane region" description="Helical" evidence="1">
    <location>
        <begin position="91"/>
        <end position="108"/>
    </location>
</feature>
<sequence length="274" mass="27504">MSLAAAATTAVGAALFGADQASAACAALAVVFLATYAFRATAGRWLGAGLVLLAAAVASRLWHPVDVVPPPPGAGRAGTVWMVASLDGERLTGVLLLLALTVLVVAVHRLPGVRRSRWPVVAAAGLGLVPLVVAAAGLANEAADSRWPLPTDPWPLLVVVLPELVAAVLCAVVAVVGACRAPGRSVLIAGALTLEVAVVADLLRVADMWSLVTLVSTLVDEGGAFLLSTGVSVGEPTLADRLMDPDPCAALLVAAALIGSALLALAAVRAVPDR</sequence>
<comment type="caution">
    <text evidence="2">The sequence shown here is derived from an EMBL/GenBank/DDBJ whole genome shotgun (WGS) entry which is preliminary data.</text>
</comment>
<keyword evidence="1" id="KW-1133">Transmembrane helix</keyword>
<organism evidence="2 3">
    <name type="scientific">Paractinoplanes toevensis</name>
    <dbReference type="NCBI Taxonomy" id="571911"/>
    <lineage>
        <taxon>Bacteria</taxon>
        <taxon>Bacillati</taxon>
        <taxon>Actinomycetota</taxon>
        <taxon>Actinomycetes</taxon>
        <taxon>Micromonosporales</taxon>
        <taxon>Micromonosporaceae</taxon>
        <taxon>Paractinoplanes</taxon>
    </lineage>
</organism>
<evidence type="ECO:0000313" key="2">
    <source>
        <dbReference type="EMBL" id="GIM89388.1"/>
    </source>
</evidence>
<feature type="transmembrane region" description="Helical" evidence="1">
    <location>
        <begin position="186"/>
        <end position="206"/>
    </location>
</feature>